<name>A0A1I7N0L9_9HYPH</name>
<dbReference type="InterPro" id="IPR047525">
    <property type="entry name" value="TfoX-like"/>
</dbReference>
<evidence type="ECO:0000256" key="1">
    <source>
        <dbReference type="SAM" id="MobiDB-lite"/>
    </source>
</evidence>
<keyword evidence="4" id="KW-1185">Reference proteome</keyword>
<dbReference type="InterPro" id="IPR007076">
    <property type="entry name" value="TfoX_N"/>
</dbReference>
<evidence type="ECO:0000259" key="2">
    <source>
        <dbReference type="Pfam" id="PF04993"/>
    </source>
</evidence>
<dbReference type="EMBL" id="FPCH01000001">
    <property type="protein sequence ID" value="SFV28220.1"/>
    <property type="molecule type" value="Genomic_DNA"/>
</dbReference>
<dbReference type="Proteomes" id="UP000199423">
    <property type="component" value="Unassembled WGS sequence"/>
</dbReference>
<reference evidence="4" key="1">
    <citation type="submission" date="2016-10" db="EMBL/GenBank/DDBJ databases">
        <authorList>
            <person name="Varghese N."/>
            <person name="Submissions S."/>
        </authorList>
    </citation>
    <scope>NUCLEOTIDE SEQUENCE [LARGE SCALE GENOMIC DNA]</scope>
    <source>
        <strain evidence="4">DSM 1565</strain>
    </source>
</reference>
<dbReference type="AlphaFoldDB" id="A0A1I7N0L9"/>
<dbReference type="PANTHER" id="PTHR36121:SF1">
    <property type="entry name" value="PROTEIN SXY"/>
    <property type="match status" value="1"/>
</dbReference>
<feature type="domain" description="TfoX N-terminal" evidence="2">
    <location>
        <begin position="14"/>
        <end position="106"/>
    </location>
</feature>
<dbReference type="Pfam" id="PF04993">
    <property type="entry name" value="TfoX_N"/>
    <property type="match status" value="1"/>
</dbReference>
<feature type="region of interest" description="Disordered" evidence="1">
    <location>
        <begin position="114"/>
        <end position="138"/>
    </location>
</feature>
<dbReference type="STRING" id="51670.SAMN04488557_0950"/>
<evidence type="ECO:0000313" key="3">
    <source>
        <dbReference type="EMBL" id="SFV28220.1"/>
    </source>
</evidence>
<dbReference type="RefSeq" id="WP_092864826.1">
    <property type="nucleotide sequence ID" value="NZ_FPCH01000001.1"/>
</dbReference>
<organism evidence="3 4">
    <name type="scientific">Hyphomicrobium facile</name>
    <dbReference type="NCBI Taxonomy" id="51670"/>
    <lineage>
        <taxon>Bacteria</taxon>
        <taxon>Pseudomonadati</taxon>
        <taxon>Pseudomonadota</taxon>
        <taxon>Alphaproteobacteria</taxon>
        <taxon>Hyphomicrobiales</taxon>
        <taxon>Hyphomicrobiaceae</taxon>
        <taxon>Hyphomicrobium</taxon>
    </lineage>
</organism>
<protein>
    <submittedName>
        <fullName evidence="3">DNA transformation protein</fullName>
    </submittedName>
</protein>
<sequence>MSANDEILEILKDALGRAGSVRGRRMFGGVGVYFDGIFFAIIDDGAIYLKTSDETRLRFAAEGSRAFSYMTKNGRAELHSYWLLPERLLDDTEDLRDWASASVAAAKYAASETKRSVTPARTVRTAKPAKPNVKPTKR</sequence>
<dbReference type="SUPFAM" id="SSF159894">
    <property type="entry name" value="YgaC/TfoX-N like"/>
    <property type="match status" value="1"/>
</dbReference>
<dbReference type="PANTHER" id="PTHR36121">
    <property type="entry name" value="PROTEIN SXY"/>
    <property type="match status" value="1"/>
</dbReference>
<proteinExistence type="predicted"/>
<dbReference type="OrthoDB" id="1524907at2"/>
<dbReference type="Gene3D" id="3.30.1460.30">
    <property type="entry name" value="YgaC/TfoX-N like chaperone"/>
    <property type="match status" value="1"/>
</dbReference>
<accession>A0A1I7N0L9</accession>
<evidence type="ECO:0000313" key="4">
    <source>
        <dbReference type="Proteomes" id="UP000199423"/>
    </source>
</evidence>
<gene>
    <name evidence="3" type="ORF">SAMN04488557_0950</name>
</gene>